<dbReference type="RefSeq" id="WP_163669461.1">
    <property type="nucleotide sequence ID" value="NZ_QXHD01000003.1"/>
</dbReference>
<proteinExistence type="predicted"/>
<keyword evidence="2" id="KW-1133">Transmembrane helix</keyword>
<feature type="compositionally biased region" description="Polar residues" evidence="1">
    <location>
        <begin position="184"/>
        <end position="195"/>
    </location>
</feature>
<dbReference type="Proteomes" id="UP000481033">
    <property type="component" value="Unassembled WGS sequence"/>
</dbReference>
<evidence type="ECO:0000256" key="1">
    <source>
        <dbReference type="SAM" id="MobiDB-lite"/>
    </source>
</evidence>
<reference evidence="3 4" key="1">
    <citation type="journal article" date="2020" name="Microb. Ecol.">
        <title>Ecogenomics of the Marine Benthic Filamentous Cyanobacterium Adonisia.</title>
        <authorList>
            <person name="Walter J.M."/>
            <person name="Coutinho F.H."/>
            <person name="Leomil L."/>
            <person name="Hargreaves P.I."/>
            <person name="Campeao M.E."/>
            <person name="Vieira V.V."/>
            <person name="Silva B.S."/>
            <person name="Fistarol G.O."/>
            <person name="Salomon P.S."/>
            <person name="Sawabe T."/>
            <person name="Mino S."/>
            <person name="Hosokawa M."/>
            <person name="Miyashita H."/>
            <person name="Maruyama F."/>
            <person name="van Verk M.C."/>
            <person name="Dutilh B.E."/>
            <person name="Thompson C.C."/>
            <person name="Thompson F.L."/>
        </authorList>
    </citation>
    <scope>NUCLEOTIDE SEQUENCE [LARGE SCALE GENOMIC DNA]</scope>
    <source>
        <strain evidence="3 4">CCMR0081</strain>
    </source>
</reference>
<feature type="transmembrane region" description="Helical" evidence="2">
    <location>
        <begin position="30"/>
        <end position="53"/>
    </location>
</feature>
<organism evidence="3 4">
    <name type="scientific">Adonisia turfae CCMR0081</name>
    <dbReference type="NCBI Taxonomy" id="2292702"/>
    <lineage>
        <taxon>Bacteria</taxon>
        <taxon>Bacillati</taxon>
        <taxon>Cyanobacteriota</taxon>
        <taxon>Adonisia</taxon>
        <taxon>Adonisia turfae</taxon>
    </lineage>
</organism>
<sequence>MESLIDWLQQIDISMFGDLSEFDWTNIATYGVLALALAGVVWTTAKSLVQFLWQKTEGFIGFTVSTLVVISLWYTLLRVHVSISFNLDKEVFDNLLWFSAVLFTPYYLIHYKLLTGFILTVVRSIELVLDLLIFSWFPQKAEQNREKWRTRISNLYQNWKDGVEALFQKEKTGVPTAEMLLDTNEGTNLTESSTEAAGDAEELGEQPAS</sequence>
<dbReference type="EMBL" id="QXHD01000003">
    <property type="protein sequence ID" value="NEZ54525.1"/>
    <property type="molecule type" value="Genomic_DNA"/>
</dbReference>
<keyword evidence="2" id="KW-0472">Membrane</keyword>
<evidence type="ECO:0000256" key="2">
    <source>
        <dbReference type="SAM" id="Phobius"/>
    </source>
</evidence>
<keyword evidence="4" id="KW-1185">Reference proteome</keyword>
<evidence type="ECO:0000313" key="3">
    <source>
        <dbReference type="EMBL" id="NEZ54525.1"/>
    </source>
</evidence>
<accession>A0A6M0RE91</accession>
<dbReference type="AlphaFoldDB" id="A0A6M0RE91"/>
<gene>
    <name evidence="3" type="ORF">DXZ20_02215</name>
</gene>
<protein>
    <submittedName>
        <fullName evidence="3">Uncharacterized protein</fullName>
    </submittedName>
</protein>
<keyword evidence="2" id="KW-0812">Transmembrane</keyword>
<feature type="transmembrane region" description="Helical" evidence="2">
    <location>
        <begin position="59"/>
        <end position="79"/>
    </location>
</feature>
<name>A0A6M0RE91_9CYAN</name>
<comment type="caution">
    <text evidence="3">The sequence shown here is derived from an EMBL/GenBank/DDBJ whole genome shotgun (WGS) entry which is preliminary data.</text>
</comment>
<evidence type="ECO:0000313" key="4">
    <source>
        <dbReference type="Proteomes" id="UP000481033"/>
    </source>
</evidence>
<feature type="transmembrane region" description="Helical" evidence="2">
    <location>
        <begin position="91"/>
        <end position="109"/>
    </location>
</feature>
<feature type="region of interest" description="Disordered" evidence="1">
    <location>
        <begin position="182"/>
        <end position="209"/>
    </location>
</feature>
<feature type="compositionally biased region" description="Acidic residues" evidence="1">
    <location>
        <begin position="198"/>
        <end position="209"/>
    </location>
</feature>